<organism evidence="2 3">
    <name type="scientific">Gibberella intermedia</name>
    <name type="common">Bulb rot disease fungus</name>
    <name type="synonym">Fusarium proliferatum</name>
    <dbReference type="NCBI Taxonomy" id="948311"/>
    <lineage>
        <taxon>Eukaryota</taxon>
        <taxon>Fungi</taxon>
        <taxon>Dikarya</taxon>
        <taxon>Ascomycota</taxon>
        <taxon>Pezizomycotina</taxon>
        <taxon>Sordariomycetes</taxon>
        <taxon>Hypocreomycetidae</taxon>
        <taxon>Hypocreales</taxon>
        <taxon>Nectriaceae</taxon>
        <taxon>Fusarium</taxon>
        <taxon>Fusarium fujikuroi species complex</taxon>
    </lineage>
</organism>
<sequence>MDDAQSRFISLEEGGAELRHVVSSPSLQISNRDGAQGASKALSADTHTNSKDVSTPVPSKLSLFYGRGDMRSYLSTPVPDLMRTHGSTISLPAGSGKEASFSGPDRVPNGPFHTTYSHTYSMRTLENAPLETVAIIGEREATLLWEL</sequence>
<dbReference type="AlphaFoldDB" id="A0A420TVN8"/>
<name>A0A420TVN8_GIBIN</name>
<gene>
    <name evidence="2" type="ORF">BFJ72_g3145</name>
</gene>
<proteinExistence type="predicted"/>
<evidence type="ECO:0000313" key="2">
    <source>
        <dbReference type="EMBL" id="RKL45600.1"/>
    </source>
</evidence>
<evidence type="ECO:0000256" key="1">
    <source>
        <dbReference type="SAM" id="MobiDB-lite"/>
    </source>
</evidence>
<comment type="caution">
    <text evidence="2">The sequence shown here is derived from an EMBL/GenBank/DDBJ whole genome shotgun (WGS) entry which is preliminary data.</text>
</comment>
<dbReference type="Proteomes" id="UP000283569">
    <property type="component" value="Unassembled WGS sequence"/>
</dbReference>
<protein>
    <submittedName>
        <fullName evidence="2">Uncharacterized protein</fullName>
    </submittedName>
</protein>
<evidence type="ECO:0000313" key="3">
    <source>
        <dbReference type="Proteomes" id="UP000283569"/>
    </source>
</evidence>
<accession>A0A420TVN8</accession>
<feature type="compositionally biased region" description="Polar residues" evidence="1">
    <location>
        <begin position="45"/>
        <end position="56"/>
    </location>
</feature>
<dbReference type="EMBL" id="MRDB01000008">
    <property type="protein sequence ID" value="RKL45600.1"/>
    <property type="molecule type" value="Genomic_DNA"/>
</dbReference>
<feature type="region of interest" description="Disordered" evidence="1">
    <location>
        <begin position="26"/>
        <end position="56"/>
    </location>
</feature>
<reference evidence="2 3" key="1">
    <citation type="journal article" date="2018" name="Sci. Rep.">
        <title>Characterisation of pathogen-specific regions and novel effector candidates in Fusarium oxysporum f. sp. cepae.</title>
        <authorList>
            <person name="Armitage A.D."/>
            <person name="Taylor A."/>
            <person name="Sobczyk M.K."/>
            <person name="Baxter L."/>
            <person name="Greenfield B.P."/>
            <person name="Bates H.J."/>
            <person name="Wilson F."/>
            <person name="Jackson A.C."/>
            <person name="Ott S."/>
            <person name="Harrison R.J."/>
            <person name="Clarkson J.P."/>
        </authorList>
    </citation>
    <scope>NUCLEOTIDE SEQUENCE [LARGE SCALE GENOMIC DNA]</scope>
    <source>
        <strain evidence="2 3">Fp_A8</strain>
    </source>
</reference>